<keyword evidence="3" id="KW-1185">Reference proteome</keyword>
<gene>
    <name evidence="2" type="ORF">OG563_10865</name>
</gene>
<reference evidence="2" key="1">
    <citation type="submission" date="2022-10" db="EMBL/GenBank/DDBJ databases">
        <title>The complete genomes of actinobacterial strains from the NBC collection.</title>
        <authorList>
            <person name="Joergensen T.S."/>
            <person name="Alvarez Arevalo M."/>
            <person name="Sterndorff E.B."/>
            <person name="Faurdal D."/>
            <person name="Vuksanovic O."/>
            <person name="Mourched A.-S."/>
            <person name="Charusanti P."/>
            <person name="Shaw S."/>
            <person name="Blin K."/>
            <person name="Weber T."/>
        </authorList>
    </citation>
    <scope>NUCLEOTIDE SEQUENCE</scope>
    <source>
        <strain evidence="2">NBC_01482</strain>
    </source>
</reference>
<accession>A0ABZ1Z2L5</accession>
<evidence type="ECO:0000313" key="2">
    <source>
        <dbReference type="EMBL" id="WUV48641.1"/>
    </source>
</evidence>
<evidence type="ECO:0000259" key="1">
    <source>
        <dbReference type="SMART" id="SM00834"/>
    </source>
</evidence>
<sequence>MPSYSFRCRSCGDTFEVNRPMAEASNPAACPKGHDDTVKLLTTFATVSRGGGGAAAPAPAPRPAGGGCCGGGCCS</sequence>
<dbReference type="SMART" id="SM00834">
    <property type="entry name" value="CxxC_CXXC_SSSS"/>
    <property type="match status" value="1"/>
</dbReference>
<proteinExistence type="predicted"/>
<evidence type="ECO:0000313" key="3">
    <source>
        <dbReference type="Proteomes" id="UP001432062"/>
    </source>
</evidence>
<dbReference type="RefSeq" id="WP_327093453.1">
    <property type="nucleotide sequence ID" value="NZ_CP109149.1"/>
</dbReference>
<dbReference type="Pfam" id="PF09723">
    <property type="entry name" value="Zn_ribbon_8"/>
    <property type="match status" value="1"/>
</dbReference>
<dbReference type="Proteomes" id="UP001432062">
    <property type="component" value="Chromosome"/>
</dbReference>
<name>A0ABZ1Z2L5_9NOCA</name>
<organism evidence="2 3">
    <name type="scientific">Nocardia vinacea</name>
    <dbReference type="NCBI Taxonomy" id="96468"/>
    <lineage>
        <taxon>Bacteria</taxon>
        <taxon>Bacillati</taxon>
        <taxon>Actinomycetota</taxon>
        <taxon>Actinomycetes</taxon>
        <taxon>Mycobacteriales</taxon>
        <taxon>Nocardiaceae</taxon>
        <taxon>Nocardia</taxon>
    </lineage>
</organism>
<dbReference type="InterPro" id="IPR013429">
    <property type="entry name" value="Regulatory_FmdB_Zinc_ribbon"/>
</dbReference>
<protein>
    <submittedName>
        <fullName evidence="2">Zinc ribbon domain-containing protein</fullName>
    </submittedName>
</protein>
<feature type="domain" description="Putative regulatory protein FmdB zinc ribbon" evidence="1">
    <location>
        <begin position="1"/>
        <end position="42"/>
    </location>
</feature>
<dbReference type="EMBL" id="CP109441">
    <property type="protein sequence ID" value="WUV48641.1"/>
    <property type="molecule type" value="Genomic_DNA"/>
</dbReference>
<dbReference type="NCBIfam" id="TIGR02605">
    <property type="entry name" value="CxxC_CxxC_SSSS"/>
    <property type="match status" value="1"/>
</dbReference>